<organism evidence="1 2">
    <name type="scientific">Peronosclerospora sorghi</name>
    <dbReference type="NCBI Taxonomy" id="230839"/>
    <lineage>
        <taxon>Eukaryota</taxon>
        <taxon>Sar</taxon>
        <taxon>Stramenopiles</taxon>
        <taxon>Oomycota</taxon>
        <taxon>Peronosporomycetes</taxon>
        <taxon>Peronosporales</taxon>
        <taxon>Peronosporaceae</taxon>
        <taxon>Peronosclerospora</taxon>
    </lineage>
</organism>
<evidence type="ECO:0000313" key="1">
    <source>
        <dbReference type="EMBL" id="KAI9912350.1"/>
    </source>
</evidence>
<comment type="caution">
    <text evidence="1">The sequence shown here is derived from an EMBL/GenBank/DDBJ whole genome shotgun (WGS) entry which is preliminary data.</text>
</comment>
<evidence type="ECO:0000313" key="2">
    <source>
        <dbReference type="Proteomes" id="UP001163321"/>
    </source>
</evidence>
<keyword evidence="2" id="KW-1185">Reference proteome</keyword>
<gene>
    <name evidence="1" type="ORF">PsorP6_005490</name>
</gene>
<accession>A0ACC0W2F2</accession>
<sequence length="246" mass="28274">MVAFSVYKSSTYLFDCVGITDDVRAQPYPVVKLEVLDALRTNAVNVVKRIDYAEVDKLIAFCRQHPPQTIVMPATHGDISAFNKFVKYLRARRRAGVAVLTDGRLLILAPVENEDLQLRCVVVHAKPSEDISGHEPSPCETKAESHKAEPPRLPESCDEEDQGNKKMELDEKKEYTAHPPLSYKQMQKIQDERDEVIAASTDLEMLYNLPRLERVTRMTQLRQEYEAFNMHHYDILEQWIESQSDQ</sequence>
<proteinExistence type="predicted"/>
<protein>
    <submittedName>
        <fullName evidence="1">Uncharacterized protein</fullName>
    </submittedName>
</protein>
<dbReference type="Proteomes" id="UP001163321">
    <property type="component" value="Chromosome 4"/>
</dbReference>
<name>A0ACC0W2F2_9STRA</name>
<reference evidence="1 2" key="1">
    <citation type="journal article" date="2022" name="bioRxiv">
        <title>The genome of the oomycete Peronosclerospora sorghi, a cosmopolitan pathogen of maize and sorghum, is inflated with dispersed pseudogenes.</title>
        <authorList>
            <person name="Fletcher K."/>
            <person name="Martin F."/>
            <person name="Isakeit T."/>
            <person name="Cavanaugh K."/>
            <person name="Magill C."/>
            <person name="Michelmore R."/>
        </authorList>
    </citation>
    <scope>NUCLEOTIDE SEQUENCE [LARGE SCALE GENOMIC DNA]</scope>
    <source>
        <strain evidence="1">P6</strain>
    </source>
</reference>
<dbReference type="EMBL" id="CM047583">
    <property type="protein sequence ID" value="KAI9912350.1"/>
    <property type="molecule type" value="Genomic_DNA"/>
</dbReference>